<dbReference type="STRING" id="857342.A0A2T3AYT9"/>
<dbReference type="InParanoid" id="A0A2T3AYT9"/>
<dbReference type="SUPFAM" id="SSF51735">
    <property type="entry name" value="NAD(P)-binding Rossmann-fold domains"/>
    <property type="match status" value="1"/>
</dbReference>
<comment type="similarity">
    <text evidence="1 3">Belongs to the short-chain dehydrogenases/reductases (SDR) family.</text>
</comment>
<gene>
    <name evidence="4" type="ORF">M430DRAFT_51828</name>
</gene>
<dbReference type="PANTHER" id="PTHR42760:SF37">
    <property type="entry name" value="CLAVALDEHYDE DEHYDROGENASE"/>
    <property type="match status" value="1"/>
</dbReference>
<keyword evidence="5" id="KW-1185">Reference proteome</keyword>
<proteinExistence type="inferred from homology"/>
<dbReference type="OrthoDB" id="1933717at2759"/>
<dbReference type="Pfam" id="PF00106">
    <property type="entry name" value="adh_short"/>
    <property type="match status" value="1"/>
</dbReference>
<dbReference type="InterPro" id="IPR036291">
    <property type="entry name" value="NAD(P)-bd_dom_sf"/>
</dbReference>
<dbReference type="InterPro" id="IPR002347">
    <property type="entry name" value="SDR_fam"/>
</dbReference>
<sequence>MSSYSYPPVAPDTAPNFTKTTHLDTYPAIDSAKADLSGKFVFVTGASKGVGRATAISFAKAGAEGIALGARSDFTSLETELQAAAKAAGKKAPKILKIKLDVVDLQSVEAAAKEIEKEFGRLDILINNAGYLSSFVPLIESDPAEWWMNWELNIKGVYLVTRALLPLMLKGGDKTIVNLASTGALNFTPGASGYKSSKNALLRFTEFICTDYAEKGVLAYCVHPGGVKSDMSLKMPEASWPLLVHQPALSGDTIVSLTSERRVWLAGRYIGAPWDMPELYSKEDEIVKGDKLKMRMVF</sequence>
<evidence type="ECO:0000256" key="1">
    <source>
        <dbReference type="ARBA" id="ARBA00006484"/>
    </source>
</evidence>
<organism evidence="4 5">
    <name type="scientific">Amorphotheca resinae ATCC 22711</name>
    <dbReference type="NCBI Taxonomy" id="857342"/>
    <lineage>
        <taxon>Eukaryota</taxon>
        <taxon>Fungi</taxon>
        <taxon>Dikarya</taxon>
        <taxon>Ascomycota</taxon>
        <taxon>Pezizomycotina</taxon>
        <taxon>Leotiomycetes</taxon>
        <taxon>Helotiales</taxon>
        <taxon>Amorphothecaceae</taxon>
        <taxon>Amorphotheca</taxon>
    </lineage>
</organism>
<dbReference type="Proteomes" id="UP000241818">
    <property type="component" value="Unassembled WGS sequence"/>
</dbReference>
<evidence type="ECO:0000313" key="5">
    <source>
        <dbReference type="Proteomes" id="UP000241818"/>
    </source>
</evidence>
<evidence type="ECO:0000313" key="4">
    <source>
        <dbReference type="EMBL" id="PSS15210.1"/>
    </source>
</evidence>
<dbReference type="Gene3D" id="3.40.50.720">
    <property type="entry name" value="NAD(P)-binding Rossmann-like Domain"/>
    <property type="match status" value="1"/>
</dbReference>
<dbReference type="PRINTS" id="PR00081">
    <property type="entry name" value="GDHRDH"/>
</dbReference>
<dbReference type="PANTHER" id="PTHR42760">
    <property type="entry name" value="SHORT-CHAIN DEHYDROGENASES/REDUCTASES FAMILY MEMBER"/>
    <property type="match status" value="1"/>
</dbReference>
<dbReference type="EMBL" id="KZ679013">
    <property type="protein sequence ID" value="PSS15210.1"/>
    <property type="molecule type" value="Genomic_DNA"/>
</dbReference>
<name>A0A2T3AYT9_AMORE</name>
<accession>A0A2T3AYT9</accession>
<reference evidence="4 5" key="1">
    <citation type="journal article" date="2018" name="New Phytol.">
        <title>Comparative genomics and transcriptomics depict ericoid mycorrhizal fungi as versatile saprotrophs and plant mutualists.</title>
        <authorList>
            <person name="Martino E."/>
            <person name="Morin E."/>
            <person name="Grelet G.A."/>
            <person name="Kuo A."/>
            <person name="Kohler A."/>
            <person name="Daghino S."/>
            <person name="Barry K.W."/>
            <person name="Cichocki N."/>
            <person name="Clum A."/>
            <person name="Dockter R.B."/>
            <person name="Hainaut M."/>
            <person name="Kuo R.C."/>
            <person name="LaButti K."/>
            <person name="Lindahl B.D."/>
            <person name="Lindquist E.A."/>
            <person name="Lipzen A."/>
            <person name="Khouja H.R."/>
            <person name="Magnuson J."/>
            <person name="Murat C."/>
            <person name="Ohm R.A."/>
            <person name="Singer S.W."/>
            <person name="Spatafora J.W."/>
            <person name="Wang M."/>
            <person name="Veneault-Fourrey C."/>
            <person name="Henrissat B."/>
            <person name="Grigoriev I.V."/>
            <person name="Martin F.M."/>
            <person name="Perotto S."/>
        </authorList>
    </citation>
    <scope>NUCLEOTIDE SEQUENCE [LARGE SCALE GENOMIC DNA]</scope>
    <source>
        <strain evidence="4 5">ATCC 22711</strain>
    </source>
</reference>
<keyword evidence="2" id="KW-0560">Oxidoreductase</keyword>
<dbReference type="GeneID" id="36576338"/>
<dbReference type="GO" id="GO:0016616">
    <property type="term" value="F:oxidoreductase activity, acting on the CH-OH group of donors, NAD or NADP as acceptor"/>
    <property type="evidence" value="ECO:0007669"/>
    <property type="project" value="TreeGrafter"/>
</dbReference>
<dbReference type="AlphaFoldDB" id="A0A2T3AYT9"/>
<protein>
    <submittedName>
        <fullName evidence="4">Uncharacterized protein</fullName>
    </submittedName>
</protein>
<dbReference type="CDD" id="cd05233">
    <property type="entry name" value="SDR_c"/>
    <property type="match status" value="1"/>
</dbReference>
<evidence type="ECO:0000256" key="3">
    <source>
        <dbReference type="RuleBase" id="RU000363"/>
    </source>
</evidence>
<dbReference type="RefSeq" id="XP_024719809.1">
    <property type="nucleotide sequence ID" value="XM_024868257.1"/>
</dbReference>
<dbReference type="FunFam" id="3.40.50.720:FF:000905">
    <property type="entry name" value="Oxidoreductase, short chain dehydrogenase/reductase family, putative"/>
    <property type="match status" value="1"/>
</dbReference>
<dbReference type="PRINTS" id="PR00080">
    <property type="entry name" value="SDRFAMILY"/>
</dbReference>
<evidence type="ECO:0000256" key="2">
    <source>
        <dbReference type="ARBA" id="ARBA00023002"/>
    </source>
</evidence>